<gene>
    <name evidence="3" type="ORF">FF041_16070</name>
</gene>
<feature type="compositionally biased region" description="Low complexity" evidence="1">
    <location>
        <begin position="15"/>
        <end position="26"/>
    </location>
</feature>
<dbReference type="OrthoDB" id="9804789at2"/>
<dbReference type="SUPFAM" id="SSF53790">
    <property type="entry name" value="Tetrapyrrole methylase"/>
    <property type="match status" value="1"/>
</dbReference>
<evidence type="ECO:0000313" key="4">
    <source>
        <dbReference type="Proteomes" id="UP000419138"/>
    </source>
</evidence>
<dbReference type="RefSeq" id="WP_153523413.1">
    <property type="nucleotide sequence ID" value="NZ_JBEPDZ010000035.1"/>
</dbReference>
<dbReference type="GO" id="GO:0009236">
    <property type="term" value="P:cobalamin biosynthetic process"/>
    <property type="evidence" value="ECO:0007669"/>
    <property type="project" value="InterPro"/>
</dbReference>
<dbReference type="InterPro" id="IPR051810">
    <property type="entry name" value="Precorrin_MeTrfase"/>
</dbReference>
<organism evidence="3 4">
    <name type="scientific">Streptomyces jumonjinensis</name>
    <dbReference type="NCBI Taxonomy" id="1945"/>
    <lineage>
        <taxon>Bacteria</taxon>
        <taxon>Bacillati</taxon>
        <taxon>Actinomycetota</taxon>
        <taxon>Actinomycetes</taxon>
        <taxon>Kitasatosporales</taxon>
        <taxon>Streptomycetaceae</taxon>
        <taxon>Streptomyces</taxon>
    </lineage>
</organism>
<feature type="domain" description="CobE/GbiG C-terminal" evidence="2">
    <location>
        <begin position="93"/>
        <end position="213"/>
    </location>
</feature>
<dbReference type="InterPro" id="IPR014776">
    <property type="entry name" value="4pyrrole_Mease_sub2"/>
</dbReference>
<dbReference type="EMBL" id="VCLA01000133">
    <property type="protein sequence ID" value="MQT01669.1"/>
    <property type="molecule type" value="Genomic_DNA"/>
</dbReference>
<feature type="region of interest" description="Disordered" evidence="1">
    <location>
        <begin position="1"/>
        <end position="45"/>
    </location>
</feature>
<protein>
    <recommendedName>
        <fullName evidence="2">CobE/GbiG C-terminal domain-containing protein</fullName>
    </recommendedName>
</protein>
<dbReference type="GO" id="GO:0008168">
    <property type="term" value="F:methyltransferase activity"/>
    <property type="evidence" value="ECO:0007669"/>
    <property type="project" value="InterPro"/>
</dbReference>
<dbReference type="InterPro" id="IPR036518">
    <property type="entry name" value="CobE/GbiG_C_sf"/>
</dbReference>
<dbReference type="SUPFAM" id="SSF159664">
    <property type="entry name" value="CobE/GbiG C-terminal domain-like"/>
    <property type="match status" value="1"/>
</dbReference>
<dbReference type="PANTHER" id="PTHR47036">
    <property type="entry name" value="COBALT-FACTOR III C(17)-METHYLTRANSFERASE-RELATED"/>
    <property type="match status" value="1"/>
</dbReference>
<comment type="caution">
    <text evidence="3">The sequence shown here is derived from an EMBL/GenBank/DDBJ whole genome shotgun (WGS) entry which is preliminary data.</text>
</comment>
<keyword evidence="4" id="KW-1185">Reference proteome</keyword>
<dbReference type="AlphaFoldDB" id="A0A646KHA8"/>
<accession>A0A646KHA8</accession>
<reference evidence="3 4" key="1">
    <citation type="submission" date="2019-05" db="EMBL/GenBank/DDBJ databases">
        <title>Comparative genomics and metabolomics analyses of clavulanic acid producing Streptomyces species provides insight into specialized metabolism and evolution of beta-lactam biosynthetic gene clusters.</title>
        <authorList>
            <person name="Moore M.A."/>
            <person name="Cruz-Morales P."/>
            <person name="Barona Gomez F."/>
            <person name="Kapil T."/>
        </authorList>
    </citation>
    <scope>NUCLEOTIDE SEQUENCE [LARGE SCALE GENOMIC DNA]</scope>
    <source>
        <strain evidence="3 4">NRRL 5741</strain>
    </source>
</reference>
<dbReference type="InterPro" id="IPR035996">
    <property type="entry name" value="4pyrrol_Methylase_sf"/>
</dbReference>
<dbReference type="Pfam" id="PF01890">
    <property type="entry name" value="CbiG_C"/>
    <property type="match status" value="1"/>
</dbReference>
<dbReference type="Gene3D" id="3.30.420.180">
    <property type="entry name" value="CobE/GbiG C-terminal domain"/>
    <property type="match status" value="1"/>
</dbReference>
<dbReference type="PANTHER" id="PTHR47036:SF1">
    <property type="entry name" value="COBALT-FACTOR III C(17)-METHYLTRANSFERASE-RELATED"/>
    <property type="match status" value="1"/>
</dbReference>
<name>A0A646KHA8_STRJU</name>
<evidence type="ECO:0000313" key="3">
    <source>
        <dbReference type="EMBL" id="MQT01669.1"/>
    </source>
</evidence>
<proteinExistence type="predicted"/>
<feature type="region of interest" description="Disordered" evidence="1">
    <location>
        <begin position="233"/>
        <end position="268"/>
    </location>
</feature>
<dbReference type="Proteomes" id="UP000419138">
    <property type="component" value="Unassembled WGS sequence"/>
</dbReference>
<evidence type="ECO:0000259" key="2">
    <source>
        <dbReference type="Pfam" id="PF01890"/>
    </source>
</evidence>
<dbReference type="InterPro" id="IPR002750">
    <property type="entry name" value="CobE/GbiG_C"/>
</dbReference>
<feature type="region of interest" description="Disordered" evidence="1">
    <location>
        <begin position="297"/>
        <end position="336"/>
    </location>
</feature>
<evidence type="ECO:0000256" key="1">
    <source>
        <dbReference type="SAM" id="MobiDB-lite"/>
    </source>
</evidence>
<dbReference type="Gene3D" id="3.30.950.10">
    <property type="entry name" value="Methyltransferase, Cobalt-precorrin-4 Transmethylase, Domain 2"/>
    <property type="match status" value="1"/>
</dbReference>
<sequence>MAEPDEAAAVARPITRSARTGTARAAARPDREPEPEPESEPESDAGLMIVRSAGDRSSCALLLSSPLGSAVLPVTDRVTGPGGYPGVLRPASLVIGVGAATGCPAAEIAELVRETLRDAGLSPLSVRELATVEAKAAEPGIVAAAAGLGVPLVAHPAGRLAGIAVPSPSGAALAAVGTPSVAEAAALAGGGELLVPKRKSAPVGRRARATCAVVRRAAPGRIMVFTPGTGGEARVGDGARPGVARGAEGEPVRQYGLGRPAPSRGLPGPGPWTVETLAGTPAGRTVTVTMTAGETGAHQGGAVPGAYEGGPPQVDHSPDAPTENGHVSIGLADPGTPWETVESRLRAAADADAVITLHRADARDSRPDRVRWPTRALRVLAEYRSHRTPLGIVWNASRPNDSSRVTTLSGVDPSALDMMTVVTVGNTATRAIASRMVTPYGYRWQA</sequence>